<dbReference type="PANTHER" id="PTHR36766:SF70">
    <property type="entry name" value="DISEASE RESISTANCE PROTEIN RGA4"/>
    <property type="match status" value="1"/>
</dbReference>
<dbReference type="Pfam" id="PF00931">
    <property type="entry name" value="NB-ARC"/>
    <property type="match status" value="1"/>
</dbReference>
<dbReference type="GO" id="GO:0051707">
    <property type="term" value="P:response to other organism"/>
    <property type="evidence" value="ECO:0007669"/>
    <property type="project" value="UniProtKB-ARBA"/>
</dbReference>
<dbReference type="InterPro" id="IPR041118">
    <property type="entry name" value="Rx_N"/>
</dbReference>
<evidence type="ECO:0000313" key="11">
    <source>
        <dbReference type="EMBL" id="KAK9137859.1"/>
    </source>
</evidence>
<dbReference type="Gene3D" id="1.10.8.430">
    <property type="entry name" value="Helical domain of apoptotic protease-activating factors"/>
    <property type="match status" value="1"/>
</dbReference>
<dbReference type="GO" id="GO:0006952">
    <property type="term" value="P:defense response"/>
    <property type="evidence" value="ECO:0007669"/>
    <property type="project" value="UniProtKB-KW"/>
</dbReference>
<dbReference type="Pfam" id="PF18052">
    <property type="entry name" value="Rx_N"/>
    <property type="match status" value="1"/>
</dbReference>
<dbReference type="Pfam" id="PF23559">
    <property type="entry name" value="WHD_DRP"/>
    <property type="match status" value="1"/>
</dbReference>
<evidence type="ECO:0000256" key="2">
    <source>
        <dbReference type="ARBA" id="ARBA00022737"/>
    </source>
</evidence>
<keyword evidence="12" id="KW-1185">Reference proteome</keyword>
<keyword evidence="6" id="KW-0175">Coiled coil</keyword>
<dbReference type="PANTHER" id="PTHR36766">
    <property type="entry name" value="PLANT BROAD-SPECTRUM MILDEW RESISTANCE PROTEIN RPW8"/>
    <property type="match status" value="1"/>
</dbReference>
<feature type="domain" description="R13L1/DRL21-like LRR repeat region" evidence="10">
    <location>
        <begin position="1178"/>
        <end position="1249"/>
    </location>
</feature>
<dbReference type="FunFam" id="1.10.10.10:FF:000322">
    <property type="entry name" value="Probable disease resistance protein At1g63360"/>
    <property type="match status" value="1"/>
</dbReference>
<evidence type="ECO:0000259" key="9">
    <source>
        <dbReference type="Pfam" id="PF23559"/>
    </source>
</evidence>
<dbReference type="InterPro" id="IPR058922">
    <property type="entry name" value="WHD_DRP"/>
</dbReference>
<keyword evidence="4" id="KW-0611">Plant defense</keyword>
<feature type="coiled-coil region" evidence="6">
    <location>
        <begin position="28"/>
        <end position="55"/>
    </location>
</feature>
<sequence>MAKEILVNGAGEILKLLTSKAIDEINLVKGVKKEVAKLEAVAKKIQEVIEDAEKKQVDDVSVRQWLQDLKDVAYWAEDILDEITYESLRQQVEIQGHLKNKVRDFFSRFNPLVFRFKMAHKIKDVNLKLGEIEKQKTRFKFDVNPVLPLASSSSRANRTTGSLVDDSEVFGRKDDKSKIVEMLLAKRNVEDVLSVIPIVGFGGLGKTTLAQLVYNDSELQGKYDLKMWIYVSDKFDVEKVLTDMIESISKNKFELSNMDLMQTRIRDELKEKTFLLVLDDMWYDSQFRQKWDTLRMCFKSANQGSIVVTTRSEQVASAVHTLDMYDLQLLPSDDCWNLFEKRAFSFGGPEKTRKLEAIGRRLVEKCAGMPLALKVLGGVMHSKHEEKEWLEIEESPMWNIHDADEQIMSVLKLSFDCLAPPLKQCFTYCSMLPKGDRVSKAWLVQLWMAEGFLGSSKGTKSMEDIGGEYFKGFCSSSLFQDVKKNEFGEVETFKIHDLVHDLMISLSGTECLILKNKNKIYPNDVSKTRLLAYDFDELRIPTELHQAKKLRSFSTLYTFNKAEDEVFDEALLNFVYLRVLDLGCTGINQLHVSIGKLKHLRLLNVCSTGIEELPKSVTCLYNLQTLRLDNCKKLKALPQGIGKLINLRHLEIDLFGKWTEMPKGIGQLTCLQTLPVFKVGHNDDDGCSLAELEGLNLLRGELNIYDLGNVKNVRYAEKANLKAKKGIYSLGLVWDRDEEDGTNCEKFNDDDVLEALQPHFDLKELWVRGFCGTRFPRWIHSRSTLGGLVDISFYECSRCEYLLSFGQLPSLKNLYIYDMRNVKRIGGAWDEGIDNPRIEIVEEVRNREMAEIMFPSLERIYLNKMPNLEEWLEPTETSFPVLQFLWIVDCPKLRITPSSFPSLKALQFKPITSDIAVQSLTKNLTSLTHLYVEGCIDLKSLPEELLLNNKFLDELVLKGCPEFEGFLPNKNLTHGGSNKELNLGSSFPSAFIPNEGLSALQLLNIQECPKFHVMPNTLPSLKVLQISNNNKHFMGWVSSKLTSLTDLWIQDIPDMISLPSELLKNNKLLQKLSICDCPQLQQLDEKSGLQSLNHIVELVVRGCHSLKSLNVQGLDSLTGVDITRCKGLNDFPEGMSLLPHLDRLRIGQLWEGELHEFPFPTTERVHFPSLRHLEICGSPNMKSVSHQLQHLTKLKLLEIINFDGLIDLPEWLKNLVSLESLTIWSSANLIHLPSFQAIQCLTSLTCLEIWNCPLLKERCDKETGGEEWNKISHIDKVFIRS</sequence>
<dbReference type="EMBL" id="JBBNAE010000003">
    <property type="protein sequence ID" value="KAK9137859.1"/>
    <property type="molecule type" value="Genomic_DNA"/>
</dbReference>
<dbReference type="Gene3D" id="1.10.10.10">
    <property type="entry name" value="Winged helix-like DNA-binding domain superfamily/Winged helix DNA-binding domain"/>
    <property type="match status" value="1"/>
</dbReference>
<protein>
    <submittedName>
        <fullName evidence="11">Uncharacterized protein</fullName>
    </submittedName>
</protein>
<evidence type="ECO:0000259" key="10">
    <source>
        <dbReference type="Pfam" id="PF25019"/>
    </source>
</evidence>
<dbReference type="Gene3D" id="3.40.50.300">
    <property type="entry name" value="P-loop containing nucleotide triphosphate hydrolases"/>
    <property type="match status" value="1"/>
</dbReference>
<dbReference type="InterPro" id="IPR032675">
    <property type="entry name" value="LRR_dom_sf"/>
</dbReference>
<dbReference type="SUPFAM" id="SSF52058">
    <property type="entry name" value="L domain-like"/>
    <property type="match status" value="2"/>
</dbReference>
<dbReference type="InterPro" id="IPR042197">
    <property type="entry name" value="Apaf_helical"/>
</dbReference>
<comment type="caution">
    <text evidence="11">The sequence shown here is derived from an EMBL/GenBank/DDBJ whole genome shotgun (WGS) entry which is preliminary data.</text>
</comment>
<evidence type="ECO:0000256" key="1">
    <source>
        <dbReference type="ARBA" id="ARBA00022614"/>
    </source>
</evidence>
<feature type="domain" description="Disease resistance N-terminal" evidence="8">
    <location>
        <begin position="13"/>
        <end position="96"/>
    </location>
</feature>
<evidence type="ECO:0000256" key="6">
    <source>
        <dbReference type="SAM" id="Coils"/>
    </source>
</evidence>
<dbReference type="SUPFAM" id="SSF52540">
    <property type="entry name" value="P-loop containing nucleoside triphosphate hydrolases"/>
    <property type="match status" value="1"/>
</dbReference>
<evidence type="ECO:0000313" key="12">
    <source>
        <dbReference type="Proteomes" id="UP001417504"/>
    </source>
</evidence>
<dbReference type="GO" id="GO:0005524">
    <property type="term" value="F:ATP binding"/>
    <property type="evidence" value="ECO:0007669"/>
    <property type="project" value="UniProtKB-KW"/>
</dbReference>
<dbReference type="CDD" id="cd14798">
    <property type="entry name" value="RX-CC_like"/>
    <property type="match status" value="1"/>
</dbReference>
<keyword evidence="2" id="KW-0677">Repeat</keyword>
<keyword evidence="3" id="KW-0547">Nucleotide-binding</keyword>
<organism evidence="11 12">
    <name type="scientific">Stephania japonica</name>
    <dbReference type="NCBI Taxonomy" id="461633"/>
    <lineage>
        <taxon>Eukaryota</taxon>
        <taxon>Viridiplantae</taxon>
        <taxon>Streptophyta</taxon>
        <taxon>Embryophyta</taxon>
        <taxon>Tracheophyta</taxon>
        <taxon>Spermatophyta</taxon>
        <taxon>Magnoliopsida</taxon>
        <taxon>Ranunculales</taxon>
        <taxon>Menispermaceae</taxon>
        <taxon>Menispermoideae</taxon>
        <taxon>Cissampelideae</taxon>
        <taxon>Stephania</taxon>
    </lineage>
</organism>
<dbReference type="InterPro" id="IPR027417">
    <property type="entry name" value="P-loop_NTPase"/>
</dbReference>
<reference evidence="11 12" key="1">
    <citation type="submission" date="2024-01" db="EMBL/GenBank/DDBJ databases">
        <title>Genome assemblies of Stephania.</title>
        <authorList>
            <person name="Yang L."/>
        </authorList>
    </citation>
    <scope>NUCLEOTIDE SEQUENCE [LARGE SCALE GENOMIC DNA]</scope>
    <source>
        <strain evidence="11">QJT</strain>
        <tissue evidence="11">Leaf</tissue>
    </source>
</reference>
<dbReference type="Proteomes" id="UP001417504">
    <property type="component" value="Unassembled WGS sequence"/>
</dbReference>
<dbReference type="Gene3D" id="3.80.10.10">
    <property type="entry name" value="Ribonuclease Inhibitor"/>
    <property type="match status" value="4"/>
</dbReference>
<name>A0AAP0PCC8_9MAGN</name>
<evidence type="ECO:0000256" key="3">
    <source>
        <dbReference type="ARBA" id="ARBA00022741"/>
    </source>
</evidence>
<evidence type="ECO:0000256" key="5">
    <source>
        <dbReference type="ARBA" id="ARBA00022840"/>
    </source>
</evidence>
<dbReference type="InterPro" id="IPR002182">
    <property type="entry name" value="NB-ARC"/>
</dbReference>
<dbReference type="PRINTS" id="PR00364">
    <property type="entry name" value="DISEASERSIST"/>
</dbReference>
<feature type="domain" description="Disease resistance protein winged helix" evidence="9">
    <location>
        <begin position="432"/>
        <end position="502"/>
    </location>
</feature>
<keyword evidence="5" id="KW-0067">ATP-binding</keyword>
<evidence type="ECO:0000259" key="8">
    <source>
        <dbReference type="Pfam" id="PF18052"/>
    </source>
</evidence>
<feature type="domain" description="NB-ARC" evidence="7">
    <location>
        <begin position="173"/>
        <end position="344"/>
    </location>
</feature>
<dbReference type="InterPro" id="IPR056789">
    <property type="entry name" value="LRR_R13L1-DRL21"/>
</dbReference>
<accession>A0AAP0PCC8</accession>
<evidence type="ECO:0000259" key="7">
    <source>
        <dbReference type="Pfam" id="PF00931"/>
    </source>
</evidence>
<feature type="domain" description="R13L1/DRL21-like LRR repeat region" evidence="10">
    <location>
        <begin position="689"/>
        <end position="819"/>
    </location>
</feature>
<keyword evidence="1" id="KW-0433">Leucine-rich repeat</keyword>
<evidence type="ECO:0000256" key="4">
    <source>
        <dbReference type="ARBA" id="ARBA00022821"/>
    </source>
</evidence>
<dbReference type="GO" id="GO:0043531">
    <property type="term" value="F:ADP binding"/>
    <property type="evidence" value="ECO:0007669"/>
    <property type="project" value="InterPro"/>
</dbReference>
<dbReference type="Gene3D" id="1.20.5.4130">
    <property type="match status" value="1"/>
</dbReference>
<gene>
    <name evidence="11" type="ORF">Sjap_008453</name>
</gene>
<proteinExistence type="predicted"/>
<dbReference type="Pfam" id="PF25019">
    <property type="entry name" value="LRR_R13L1-DRL21"/>
    <property type="match status" value="2"/>
</dbReference>
<dbReference type="InterPro" id="IPR038005">
    <property type="entry name" value="RX-like_CC"/>
</dbReference>
<dbReference type="InterPro" id="IPR036388">
    <property type="entry name" value="WH-like_DNA-bd_sf"/>
</dbReference>